<keyword evidence="2" id="KW-1185">Reference proteome</keyword>
<dbReference type="Proteomes" id="UP000193387">
    <property type="component" value="Unassembled WGS sequence"/>
</dbReference>
<sequence length="187" mass="20659">MDLTDAQWQTVIGHTTAADHPSPGARNAPDVVMICLAVLVGDVDQIVASHTNYTWAGPTAWSTWAFTPSALAHVEATFEPEGYDALEDRQRRQPGSFDKPVEPTALTARTLPLRAATSFAVTRVYHRSWTDQIGSHRHFTPLEIEVAFGSTVERIGIQTWFGDQAKRERWERFVATAREAVISGGAE</sequence>
<proteinExistence type="predicted"/>
<protein>
    <submittedName>
        <fullName evidence="1">Uncharacterized protein</fullName>
    </submittedName>
</protein>
<dbReference type="RefSeq" id="WP_085256591.1">
    <property type="nucleotide sequence ID" value="NZ_AP022573.1"/>
</dbReference>
<evidence type="ECO:0000313" key="2">
    <source>
        <dbReference type="Proteomes" id="UP000193387"/>
    </source>
</evidence>
<dbReference type="EMBL" id="LQPR01000040">
    <property type="protein sequence ID" value="ORW70369.1"/>
    <property type="molecule type" value="Genomic_DNA"/>
</dbReference>
<accession>A0AAJ3NQ60</accession>
<evidence type="ECO:0000313" key="1">
    <source>
        <dbReference type="EMBL" id="ORW70369.1"/>
    </source>
</evidence>
<reference evidence="1 2" key="1">
    <citation type="submission" date="2016-01" db="EMBL/GenBank/DDBJ databases">
        <title>The new phylogeny of the genus Mycobacterium.</title>
        <authorList>
            <person name="Tarcisio F."/>
            <person name="Conor M."/>
            <person name="Antonella G."/>
            <person name="Elisabetta G."/>
            <person name="Giulia F.S."/>
            <person name="Sara T."/>
            <person name="Anna F."/>
            <person name="Clotilde B."/>
            <person name="Roberto B."/>
            <person name="Veronica D.S."/>
            <person name="Fabio R."/>
            <person name="Monica P."/>
            <person name="Olivier J."/>
            <person name="Enrico T."/>
            <person name="Nicola S."/>
        </authorList>
    </citation>
    <scope>NUCLEOTIDE SEQUENCE [LARGE SCALE GENOMIC DNA]</scope>
    <source>
        <strain evidence="1 2">DSM 44616</strain>
    </source>
</reference>
<name>A0AAJ3NQ60_9MYCO</name>
<gene>
    <name evidence="1" type="ORF">AWC23_17095</name>
</gene>
<comment type="caution">
    <text evidence="1">The sequence shown here is derived from an EMBL/GenBank/DDBJ whole genome shotgun (WGS) entry which is preliminary data.</text>
</comment>
<dbReference type="AlphaFoldDB" id="A0AAJ3NQ60"/>
<organism evidence="1 2">
    <name type="scientific">Mycobacterium saskatchewanense</name>
    <dbReference type="NCBI Taxonomy" id="220927"/>
    <lineage>
        <taxon>Bacteria</taxon>
        <taxon>Bacillati</taxon>
        <taxon>Actinomycetota</taxon>
        <taxon>Actinomycetes</taxon>
        <taxon>Mycobacteriales</taxon>
        <taxon>Mycobacteriaceae</taxon>
        <taxon>Mycobacterium</taxon>
        <taxon>Mycobacterium simiae complex</taxon>
    </lineage>
</organism>